<sequence>MKTNEIAPFTGFHSGKGSLFLYYFLSSFFLSHSLHCRLHSSNVGFTQEKSSLSAVSL</sequence>
<protein>
    <submittedName>
        <fullName evidence="1">Uncharacterized protein</fullName>
    </submittedName>
</protein>
<reference evidence="1 2" key="1">
    <citation type="submission" date="2014-04" db="EMBL/GenBank/DDBJ databases">
        <authorList>
            <person name="Sears C."/>
            <person name="Carroll K."/>
            <person name="Sack B.R."/>
            <person name="Qadri F."/>
            <person name="Myers L.L."/>
            <person name="Chung G.-T."/>
            <person name="Escheverria P."/>
            <person name="Fraser C.M."/>
            <person name="Sadzewicz L."/>
            <person name="Shefchek K.A."/>
            <person name="Tallon L."/>
            <person name="Das S.P."/>
            <person name="Daugherty S."/>
            <person name="Mongodin E.F."/>
        </authorList>
    </citation>
    <scope>NUCLEOTIDE SEQUENCE [LARGE SCALE GENOMIC DNA]</scope>
    <source>
        <strain evidence="1 2">3776 D15 i</strain>
    </source>
</reference>
<evidence type="ECO:0000313" key="1">
    <source>
        <dbReference type="EMBL" id="KDS37266.1"/>
    </source>
</evidence>
<dbReference type="AlphaFoldDB" id="A0AB34L7N2"/>
<proteinExistence type="predicted"/>
<gene>
    <name evidence="1" type="ORF">M091_0362</name>
</gene>
<evidence type="ECO:0000313" key="2">
    <source>
        <dbReference type="Proteomes" id="UP000027850"/>
    </source>
</evidence>
<name>A0AB34L7N2_PARDI</name>
<dbReference type="EMBL" id="JNHK01000088">
    <property type="protein sequence ID" value="KDS37266.1"/>
    <property type="molecule type" value="Genomic_DNA"/>
</dbReference>
<dbReference type="Proteomes" id="UP000027850">
    <property type="component" value="Unassembled WGS sequence"/>
</dbReference>
<organism evidence="1 2">
    <name type="scientific">Parabacteroides distasonis str. 3776 D15 i</name>
    <dbReference type="NCBI Taxonomy" id="1339342"/>
    <lineage>
        <taxon>Bacteria</taxon>
        <taxon>Pseudomonadati</taxon>
        <taxon>Bacteroidota</taxon>
        <taxon>Bacteroidia</taxon>
        <taxon>Bacteroidales</taxon>
        <taxon>Tannerellaceae</taxon>
        <taxon>Parabacteroides</taxon>
    </lineage>
</organism>
<accession>A0AB34L7N2</accession>
<comment type="caution">
    <text evidence="1">The sequence shown here is derived from an EMBL/GenBank/DDBJ whole genome shotgun (WGS) entry which is preliminary data.</text>
</comment>